<keyword evidence="4 5" id="KW-0472">Membrane</keyword>
<dbReference type="AlphaFoldDB" id="A0A2I0X0Q1"/>
<evidence type="ECO:0000313" key="7">
    <source>
        <dbReference type="Proteomes" id="UP000233837"/>
    </source>
</evidence>
<reference evidence="6 7" key="1">
    <citation type="journal article" date="2016" name="Sci. Rep.">
        <title>The Dendrobium catenatum Lindl. genome sequence provides insights into polysaccharide synthase, floral development and adaptive evolution.</title>
        <authorList>
            <person name="Zhang G.Q."/>
            <person name="Xu Q."/>
            <person name="Bian C."/>
            <person name="Tsai W.C."/>
            <person name="Yeh C.M."/>
            <person name="Liu K.W."/>
            <person name="Yoshida K."/>
            <person name="Zhang L.S."/>
            <person name="Chang S.B."/>
            <person name="Chen F."/>
            <person name="Shi Y."/>
            <person name="Su Y.Y."/>
            <person name="Zhang Y.Q."/>
            <person name="Chen L.J."/>
            <person name="Yin Y."/>
            <person name="Lin M."/>
            <person name="Huang H."/>
            <person name="Deng H."/>
            <person name="Wang Z.W."/>
            <person name="Zhu S.L."/>
            <person name="Zhao X."/>
            <person name="Deng C."/>
            <person name="Niu S.C."/>
            <person name="Huang J."/>
            <person name="Wang M."/>
            <person name="Liu G.H."/>
            <person name="Yang H.J."/>
            <person name="Xiao X.J."/>
            <person name="Hsiao Y.Y."/>
            <person name="Wu W.L."/>
            <person name="Chen Y.Y."/>
            <person name="Mitsuda N."/>
            <person name="Ohme-Takagi M."/>
            <person name="Luo Y.B."/>
            <person name="Van de Peer Y."/>
            <person name="Liu Z.J."/>
        </authorList>
    </citation>
    <scope>NUCLEOTIDE SEQUENCE [LARGE SCALE GENOMIC DNA]</scope>
    <source>
        <tissue evidence="6">The whole plant</tissue>
    </source>
</reference>
<dbReference type="GO" id="GO:0019432">
    <property type="term" value="P:triglyceride biosynthetic process"/>
    <property type="evidence" value="ECO:0007669"/>
    <property type="project" value="UniProtKB-ARBA"/>
</dbReference>
<feature type="transmembrane region" description="Helical" evidence="5">
    <location>
        <begin position="456"/>
        <end position="478"/>
    </location>
</feature>
<feature type="transmembrane region" description="Helical" evidence="5">
    <location>
        <begin position="319"/>
        <end position="343"/>
    </location>
</feature>
<feature type="transmembrane region" description="Helical" evidence="5">
    <location>
        <begin position="97"/>
        <end position="126"/>
    </location>
</feature>
<keyword evidence="3 5" id="KW-1133">Transmembrane helix</keyword>
<feature type="transmembrane region" description="Helical" evidence="5">
    <location>
        <begin position="418"/>
        <end position="435"/>
    </location>
</feature>
<protein>
    <recommendedName>
        <fullName evidence="8">Membrane-bound O-acyltransferase C24H6.01c</fullName>
    </recommendedName>
</protein>
<evidence type="ECO:0000256" key="2">
    <source>
        <dbReference type="ARBA" id="ARBA00022692"/>
    </source>
</evidence>
<feature type="transmembrane region" description="Helical" evidence="5">
    <location>
        <begin position="286"/>
        <end position="307"/>
    </location>
</feature>
<keyword evidence="7" id="KW-1185">Reference proteome</keyword>
<organism evidence="6 7">
    <name type="scientific">Dendrobium catenatum</name>
    <dbReference type="NCBI Taxonomy" id="906689"/>
    <lineage>
        <taxon>Eukaryota</taxon>
        <taxon>Viridiplantae</taxon>
        <taxon>Streptophyta</taxon>
        <taxon>Embryophyta</taxon>
        <taxon>Tracheophyta</taxon>
        <taxon>Spermatophyta</taxon>
        <taxon>Magnoliopsida</taxon>
        <taxon>Liliopsida</taxon>
        <taxon>Asparagales</taxon>
        <taxon>Orchidaceae</taxon>
        <taxon>Epidendroideae</taxon>
        <taxon>Malaxideae</taxon>
        <taxon>Dendrobiinae</taxon>
        <taxon>Dendrobium</taxon>
    </lineage>
</organism>
<dbReference type="Proteomes" id="UP000233837">
    <property type="component" value="Unassembled WGS sequence"/>
</dbReference>
<evidence type="ECO:0000313" key="6">
    <source>
        <dbReference type="EMBL" id="PKU81486.1"/>
    </source>
</evidence>
<proteinExistence type="predicted"/>
<accession>A0A2I0X0Q1</accession>
<dbReference type="Pfam" id="PF03062">
    <property type="entry name" value="MBOAT"/>
    <property type="match status" value="1"/>
</dbReference>
<dbReference type="InterPro" id="IPR004299">
    <property type="entry name" value="MBOAT_fam"/>
</dbReference>
<dbReference type="PANTHER" id="PTHR13285:SF18">
    <property type="entry name" value="PROTEIN-CYSTEINE N-PALMITOYLTRANSFERASE RASP"/>
    <property type="match status" value="1"/>
</dbReference>
<dbReference type="STRING" id="906689.A0A2I0X0Q1"/>
<dbReference type="OrthoDB" id="420606at2759"/>
<evidence type="ECO:0000256" key="4">
    <source>
        <dbReference type="ARBA" id="ARBA00023136"/>
    </source>
</evidence>
<name>A0A2I0X0Q1_9ASPA</name>
<comment type="subcellular location">
    <subcellularLocation>
        <location evidence="1">Membrane</location>
        <topology evidence="1">Multi-pass membrane protein</topology>
    </subcellularLocation>
</comment>
<dbReference type="GO" id="GO:0016746">
    <property type="term" value="F:acyltransferase activity"/>
    <property type="evidence" value="ECO:0007669"/>
    <property type="project" value="TreeGrafter"/>
</dbReference>
<feature type="transmembrane region" description="Helical" evidence="5">
    <location>
        <begin position="498"/>
        <end position="516"/>
    </location>
</feature>
<dbReference type="PANTHER" id="PTHR13285">
    <property type="entry name" value="ACYLTRANSFERASE"/>
    <property type="match status" value="1"/>
</dbReference>
<feature type="transmembrane region" description="Helical" evidence="5">
    <location>
        <begin position="138"/>
        <end position="156"/>
    </location>
</feature>
<dbReference type="GO" id="GO:0016020">
    <property type="term" value="C:membrane"/>
    <property type="evidence" value="ECO:0007669"/>
    <property type="project" value="UniProtKB-SubCell"/>
</dbReference>
<sequence>MSTLFWKRSELFFLILYAVAFYAIVIQRSLYLSHDHSRELYGLRRGWMFNRLNDLSDAQWRNFHGNLPILTFVLGLFTFGANTLRSQFYLKAKEMSVVWFLISLAYILHLHGACVVFVLSIASVNYFLSKILAKSKSYLYVLWIFNISILLLNRIYDGYSFSLFGNHWAFLDSYRGSFRWQICFNLVVLRMVSFGCDYYWSVKETQFDQKKHIVCCSICSSGKACYHFLQERGLHSRQYSFITYLAYLLYAPLYIAGPIVSFNAFASQLDVPPRSHSVGDVAFYGLRWVLCFVLMETMTHFFYYNAFATSGLWRQLSPLEIFIIGYGVINFMWLKFLVIWRYFRFWSLVAGIETIENMPKCINNCYSLETFWKCWHASFNKWIVRYMYIPLGGSHKKLFNTWIIFTFVALWHDLEWKLISWAWLTCIFFIPEIAIKSSVSSFTSRSATGKLFLREMSAVAGAITITMLMVANLVGYVIGPSGTSWLISRLVQKDGFPVLGFIFLSFYVAVKLMFHIRDIKQNTKQI</sequence>
<evidence type="ECO:0000256" key="5">
    <source>
        <dbReference type="SAM" id="Phobius"/>
    </source>
</evidence>
<feature type="transmembrane region" description="Helical" evidence="5">
    <location>
        <begin position="241"/>
        <end position="266"/>
    </location>
</feature>
<feature type="transmembrane region" description="Helical" evidence="5">
    <location>
        <begin position="67"/>
        <end position="85"/>
    </location>
</feature>
<evidence type="ECO:0000256" key="1">
    <source>
        <dbReference type="ARBA" id="ARBA00004141"/>
    </source>
</evidence>
<evidence type="ECO:0000256" key="3">
    <source>
        <dbReference type="ARBA" id="ARBA00022989"/>
    </source>
</evidence>
<gene>
    <name evidence="6" type="ORF">MA16_Dca023727</name>
</gene>
<reference evidence="6 7" key="2">
    <citation type="journal article" date="2017" name="Nature">
        <title>The Apostasia genome and the evolution of orchids.</title>
        <authorList>
            <person name="Zhang G.Q."/>
            <person name="Liu K.W."/>
            <person name="Li Z."/>
            <person name="Lohaus R."/>
            <person name="Hsiao Y.Y."/>
            <person name="Niu S.C."/>
            <person name="Wang J.Y."/>
            <person name="Lin Y.C."/>
            <person name="Xu Q."/>
            <person name="Chen L.J."/>
            <person name="Yoshida K."/>
            <person name="Fujiwara S."/>
            <person name="Wang Z.W."/>
            <person name="Zhang Y.Q."/>
            <person name="Mitsuda N."/>
            <person name="Wang M."/>
            <person name="Liu G.H."/>
            <person name="Pecoraro L."/>
            <person name="Huang H.X."/>
            <person name="Xiao X.J."/>
            <person name="Lin M."/>
            <person name="Wu X.Y."/>
            <person name="Wu W.L."/>
            <person name="Chen Y.Y."/>
            <person name="Chang S.B."/>
            <person name="Sakamoto S."/>
            <person name="Ohme-Takagi M."/>
            <person name="Yagi M."/>
            <person name="Zeng S.J."/>
            <person name="Shen C.Y."/>
            <person name="Yeh C.M."/>
            <person name="Luo Y.B."/>
            <person name="Tsai W.C."/>
            <person name="Van de Peer Y."/>
            <person name="Liu Z.J."/>
        </authorList>
    </citation>
    <scope>NUCLEOTIDE SEQUENCE [LARGE SCALE GENOMIC DNA]</scope>
    <source>
        <tissue evidence="6">The whole plant</tissue>
    </source>
</reference>
<keyword evidence="2 5" id="KW-0812">Transmembrane</keyword>
<evidence type="ECO:0008006" key="8">
    <source>
        <dbReference type="Google" id="ProtNLM"/>
    </source>
</evidence>
<dbReference type="InterPro" id="IPR051085">
    <property type="entry name" value="MB_O-acyltransferase"/>
</dbReference>
<dbReference type="GO" id="GO:0005783">
    <property type="term" value="C:endoplasmic reticulum"/>
    <property type="evidence" value="ECO:0007669"/>
    <property type="project" value="TreeGrafter"/>
</dbReference>
<dbReference type="EMBL" id="KZ502237">
    <property type="protein sequence ID" value="PKU81486.1"/>
    <property type="molecule type" value="Genomic_DNA"/>
</dbReference>
<feature type="transmembrane region" description="Helical" evidence="5">
    <location>
        <begin position="12"/>
        <end position="31"/>
    </location>
</feature>